<dbReference type="Proteomes" id="UP000233551">
    <property type="component" value="Unassembled WGS sequence"/>
</dbReference>
<sequence length="58" mass="6225">IRAVPGRPGSVDRLPGTAGFKKKKIIGQGRAALTGWPRSPPARNCPQIAVFRDFLQIG</sequence>
<organism evidence="1 2">
    <name type="scientific">Punica granatum</name>
    <name type="common">Pomegranate</name>
    <dbReference type="NCBI Taxonomy" id="22663"/>
    <lineage>
        <taxon>Eukaryota</taxon>
        <taxon>Viridiplantae</taxon>
        <taxon>Streptophyta</taxon>
        <taxon>Embryophyta</taxon>
        <taxon>Tracheophyta</taxon>
        <taxon>Spermatophyta</taxon>
        <taxon>Magnoliopsida</taxon>
        <taxon>eudicotyledons</taxon>
        <taxon>Gunneridae</taxon>
        <taxon>Pentapetalae</taxon>
        <taxon>rosids</taxon>
        <taxon>malvids</taxon>
        <taxon>Myrtales</taxon>
        <taxon>Lythraceae</taxon>
        <taxon>Punica</taxon>
    </lineage>
</organism>
<evidence type="ECO:0000313" key="1">
    <source>
        <dbReference type="EMBL" id="PKI26275.1"/>
    </source>
</evidence>
<dbReference type="AlphaFoldDB" id="A0A2I0HG20"/>
<dbReference type="EMBL" id="PGOL01033198">
    <property type="protein sequence ID" value="PKI26275.1"/>
    <property type="molecule type" value="Genomic_DNA"/>
</dbReference>
<feature type="non-terminal residue" evidence="1">
    <location>
        <position position="1"/>
    </location>
</feature>
<proteinExistence type="predicted"/>
<reference evidence="1 2" key="1">
    <citation type="submission" date="2017-11" db="EMBL/GenBank/DDBJ databases">
        <title>De-novo sequencing of pomegranate (Punica granatum L.) genome.</title>
        <authorList>
            <person name="Akparov Z."/>
            <person name="Amiraslanov A."/>
            <person name="Hajiyeva S."/>
            <person name="Abbasov M."/>
            <person name="Kaur K."/>
            <person name="Hamwieh A."/>
            <person name="Solovyev V."/>
            <person name="Salamov A."/>
            <person name="Braich B."/>
            <person name="Kosarev P."/>
            <person name="Mahmoud A."/>
            <person name="Hajiyev E."/>
            <person name="Babayeva S."/>
            <person name="Izzatullayeva V."/>
            <person name="Mammadov A."/>
            <person name="Mammadov A."/>
            <person name="Sharifova S."/>
            <person name="Ojaghi J."/>
            <person name="Eynullazada K."/>
            <person name="Bayramov B."/>
            <person name="Abdulazimova A."/>
            <person name="Shahmuradov I."/>
        </authorList>
    </citation>
    <scope>NUCLEOTIDE SEQUENCE [LARGE SCALE GENOMIC DNA]</scope>
    <source>
        <strain evidence="2">cv. AG2017</strain>
        <tissue evidence="1">Leaf</tissue>
    </source>
</reference>
<accession>A0A2I0HG20</accession>
<comment type="caution">
    <text evidence="1">The sequence shown here is derived from an EMBL/GenBank/DDBJ whole genome shotgun (WGS) entry which is preliminary data.</text>
</comment>
<name>A0A2I0HG20_PUNGR</name>
<gene>
    <name evidence="1" type="ORF">CRG98_049036</name>
</gene>
<keyword evidence="2" id="KW-1185">Reference proteome</keyword>
<protein>
    <submittedName>
        <fullName evidence="1">Uncharacterized protein</fullName>
    </submittedName>
</protein>
<evidence type="ECO:0000313" key="2">
    <source>
        <dbReference type="Proteomes" id="UP000233551"/>
    </source>
</evidence>